<evidence type="ECO:0000313" key="1">
    <source>
        <dbReference type="EMBL" id="KLK87158.1"/>
    </source>
</evidence>
<proteinExistence type="predicted"/>
<name>A0A0H1QW11_9EURY</name>
<feature type="non-terminal residue" evidence="1">
    <location>
        <position position="97"/>
    </location>
</feature>
<gene>
    <name evidence="1" type="ORF">SZ63_12295</name>
</gene>
<organism evidence="1 2">
    <name type="scientific">Methanoculleus sediminis</name>
    <dbReference type="NCBI Taxonomy" id="1550566"/>
    <lineage>
        <taxon>Archaea</taxon>
        <taxon>Methanobacteriati</taxon>
        <taxon>Methanobacteriota</taxon>
        <taxon>Stenosarchaea group</taxon>
        <taxon>Methanomicrobia</taxon>
        <taxon>Methanomicrobiales</taxon>
        <taxon>Methanomicrobiaceae</taxon>
        <taxon>Methanoculleus</taxon>
    </lineage>
</organism>
<dbReference type="AlphaFoldDB" id="A0A0H1QW11"/>
<sequence>MRAVRLALVALAILLTGMEARGAEIAPALPPLYARAIDQAKAEMLRDPALALRNAEAARRAAAIMSDPRQRTLALATADWLRGESAVRLGRDGEAEQ</sequence>
<dbReference type="Proteomes" id="UP000035301">
    <property type="component" value="Unassembled WGS sequence"/>
</dbReference>
<dbReference type="EMBL" id="JXOJ01000015">
    <property type="protein sequence ID" value="KLK87158.1"/>
    <property type="molecule type" value="Genomic_DNA"/>
</dbReference>
<comment type="caution">
    <text evidence="1">The sequence shown here is derived from an EMBL/GenBank/DDBJ whole genome shotgun (WGS) entry which is preliminary data.</text>
</comment>
<protein>
    <submittedName>
        <fullName evidence="1">Uncharacterized protein</fullName>
    </submittedName>
</protein>
<keyword evidence="2" id="KW-1185">Reference proteome</keyword>
<reference evidence="1 2" key="1">
    <citation type="journal article" date="2015" name="Int. J. Syst. Evol. Microbiol.">
        <title>Methanoculleus sediminis sp. nov., a methanogen from sediments near a submarine mud volcano.</title>
        <authorList>
            <person name="Chen S.C."/>
            <person name="Chen M.F."/>
            <person name="Lai M.C."/>
            <person name="Weng C.Y."/>
            <person name="Wu S.Y."/>
            <person name="Lin S."/>
            <person name="Yang T.F."/>
            <person name="Chen P.C."/>
        </authorList>
    </citation>
    <scope>NUCLEOTIDE SEQUENCE [LARGE SCALE GENOMIC DNA]</scope>
    <source>
        <strain evidence="1 2">S3Fa</strain>
    </source>
</reference>
<evidence type="ECO:0000313" key="2">
    <source>
        <dbReference type="Proteomes" id="UP000035301"/>
    </source>
</evidence>
<accession>A0A0H1QW11</accession>